<evidence type="ECO:0000313" key="1">
    <source>
        <dbReference type="EMBL" id="KAI3816243.1"/>
    </source>
</evidence>
<name>A0ACB9J981_9ASTR</name>
<proteinExistence type="predicted"/>
<reference evidence="2" key="1">
    <citation type="journal article" date="2022" name="Mol. Ecol. Resour.">
        <title>The genomes of chicory, endive, great burdock and yacon provide insights into Asteraceae palaeo-polyploidization history and plant inulin production.</title>
        <authorList>
            <person name="Fan W."/>
            <person name="Wang S."/>
            <person name="Wang H."/>
            <person name="Wang A."/>
            <person name="Jiang F."/>
            <person name="Liu H."/>
            <person name="Zhao H."/>
            <person name="Xu D."/>
            <person name="Zhang Y."/>
        </authorList>
    </citation>
    <scope>NUCLEOTIDE SEQUENCE [LARGE SCALE GENOMIC DNA]</scope>
    <source>
        <strain evidence="2">cv. Yunnan</strain>
    </source>
</reference>
<dbReference type="Proteomes" id="UP001056120">
    <property type="component" value="Linkage Group LG05"/>
</dbReference>
<organism evidence="1 2">
    <name type="scientific">Smallanthus sonchifolius</name>
    <dbReference type="NCBI Taxonomy" id="185202"/>
    <lineage>
        <taxon>Eukaryota</taxon>
        <taxon>Viridiplantae</taxon>
        <taxon>Streptophyta</taxon>
        <taxon>Embryophyta</taxon>
        <taxon>Tracheophyta</taxon>
        <taxon>Spermatophyta</taxon>
        <taxon>Magnoliopsida</taxon>
        <taxon>eudicotyledons</taxon>
        <taxon>Gunneridae</taxon>
        <taxon>Pentapetalae</taxon>
        <taxon>asterids</taxon>
        <taxon>campanulids</taxon>
        <taxon>Asterales</taxon>
        <taxon>Asteraceae</taxon>
        <taxon>Asteroideae</taxon>
        <taxon>Heliantheae alliance</taxon>
        <taxon>Millerieae</taxon>
        <taxon>Smallanthus</taxon>
    </lineage>
</organism>
<gene>
    <name evidence="1" type="ORF">L1987_15936</name>
</gene>
<protein>
    <submittedName>
        <fullName evidence="1">Uncharacterized protein</fullName>
    </submittedName>
</protein>
<sequence length="164" mass="18051">MLTTARKTVLPSKKWALPSPDTEPLPKRYCPPSQREIGETFHPVRPREVGSVEQIRPPIIGMSKPQQDPGAQLSEDTSEDSDAIIEAPDDRLVQLQGIVDLNDSALGRLHGRVTPGETQLAVVEQGVIAAGQRDARADERLDSFVALTIVNTMLLAFVLFRGWF</sequence>
<dbReference type="EMBL" id="CM042022">
    <property type="protein sequence ID" value="KAI3816243.1"/>
    <property type="molecule type" value="Genomic_DNA"/>
</dbReference>
<keyword evidence="2" id="KW-1185">Reference proteome</keyword>
<reference evidence="1 2" key="2">
    <citation type="journal article" date="2022" name="Mol. Ecol. Resour.">
        <title>The genomes of chicory, endive, great burdock and yacon provide insights into Asteraceae paleo-polyploidization history and plant inulin production.</title>
        <authorList>
            <person name="Fan W."/>
            <person name="Wang S."/>
            <person name="Wang H."/>
            <person name="Wang A."/>
            <person name="Jiang F."/>
            <person name="Liu H."/>
            <person name="Zhao H."/>
            <person name="Xu D."/>
            <person name="Zhang Y."/>
        </authorList>
    </citation>
    <scope>NUCLEOTIDE SEQUENCE [LARGE SCALE GENOMIC DNA]</scope>
    <source>
        <strain evidence="2">cv. Yunnan</strain>
        <tissue evidence="1">Leaves</tissue>
    </source>
</reference>
<evidence type="ECO:0000313" key="2">
    <source>
        <dbReference type="Proteomes" id="UP001056120"/>
    </source>
</evidence>
<accession>A0ACB9J981</accession>
<comment type="caution">
    <text evidence="1">The sequence shown here is derived from an EMBL/GenBank/DDBJ whole genome shotgun (WGS) entry which is preliminary data.</text>
</comment>